<dbReference type="OrthoDB" id="9781005at2"/>
<dbReference type="Gene3D" id="3.30.420.10">
    <property type="entry name" value="Ribonuclease H-like superfamily/Ribonuclease H"/>
    <property type="match status" value="1"/>
</dbReference>
<dbReference type="Proteomes" id="UP000295310">
    <property type="component" value="Unassembled WGS sequence"/>
</dbReference>
<protein>
    <submittedName>
        <fullName evidence="2">IS3 family transposase</fullName>
    </submittedName>
</protein>
<organism evidence="2 3">
    <name type="scientific">Macrococcus brunensis</name>
    <dbReference type="NCBI Taxonomy" id="198483"/>
    <lineage>
        <taxon>Bacteria</taxon>
        <taxon>Bacillati</taxon>
        <taxon>Bacillota</taxon>
        <taxon>Bacilli</taxon>
        <taxon>Bacillales</taxon>
        <taxon>Staphylococcaceae</taxon>
        <taxon>Macrococcus</taxon>
    </lineage>
</organism>
<evidence type="ECO:0000259" key="1">
    <source>
        <dbReference type="PROSITE" id="PS50994"/>
    </source>
</evidence>
<evidence type="ECO:0000313" key="3">
    <source>
        <dbReference type="Proteomes" id="UP000295310"/>
    </source>
</evidence>
<accession>A0A4R6BAI7</accession>
<dbReference type="InterPro" id="IPR048020">
    <property type="entry name" value="Transpos_IS3"/>
</dbReference>
<keyword evidence="3" id="KW-1185">Reference proteome</keyword>
<dbReference type="InterPro" id="IPR050900">
    <property type="entry name" value="Transposase_IS3/IS150/IS904"/>
</dbReference>
<dbReference type="PANTHER" id="PTHR46889:SF4">
    <property type="entry name" value="TRANSPOSASE INSO FOR INSERTION SEQUENCE ELEMENT IS911B-RELATED"/>
    <property type="match status" value="1"/>
</dbReference>
<feature type="domain" description="Integrase catalytic" evidence="1">
    <location>
        <begin position="48"/>
        <end position="208"/>
    </location>
</feature>
<dbReference type="NCBIfam" id="NF033516">
    <property type="entry name" value="transpos_IS3"/>
    <property type="match status" value="1"/>
</dbReference>
<dbReference type="InterPro" id="IPR036397">
    <property type="entry name" value="RNaseH_sf"/>
</dbReference>
<dbReference type="InterPro" id="IPR012337">
    <property type="entry name" value="RNaseH-like_sf"/>
</dbReference>
<dbReference type="PANTHER" id="PTHR46889">
    <property type="entry name" value="TRANSPOSASE INSF FOR INSERTION SEQUENCE IS3B-RELATED"/>
    <property type="match status" value="1"/>
</dbReference>
<gene>
    <name evidence="2" type="ORF">ERX27_11135</name>
</gene>
<dbReference type="RefSeq" id="WP_133432857.1">
    <property type="nucleotide sequence ID" value="NZ_SCWA01000048.1"/>
</dbReference>
<dbReference type="GO" id="GO:0003676">
    <property type="term" value="F:nucleic acid binding"/>
    <property type="evidence" value="ECO:0007669"/>
    <property type="project" value="InterPro"/>
</dbReference>
<evidence type="ECO:0000313" key="2">
    <source>
        <dbReference type="EMBL" id="TDL93301.1"/>
    </source>
</evidence>
<dbReference type="EMBL" id="SCWA01000048">
    <property type="protein sequence ID" value="TDL93301.1"/>
    <property type="molecule type" value="Genomic_DNA"/>
</dbReference>
<reference evidence="2 3" key="1">
    <citation type="submission" date="2019-01" db="EMBL/GenBank/DDBJ databases">
        <title>Draft genome sequences of the type strains of six Macrococcus species.</title>
        <authorList>
            <person name="Mazhar S."/>
            <person name="Altermann E."/>
            <person name="Hill C."/>
            <person name="Mcauliffe O."/>
        </authorList>
    </citation>
    <scope>NUCLEOTIDE SEQUENCE [LARGE SCALE GENOMIC DNA]</scope>
    <source>
        <strain evidence="2 3">CCM4811</strain>
    </source>
</reference>
<proteinExistence type="predicted"/>
<sequence length="215" mass="25273">GLKVSRRRIGRIMKSKNLISTYTSLRYRAFPDRSNERNITNGLGRLFYRERPMEVLVSDLTYVKVAGKWHYICLFIDLFNREIVGYSAGPNKDSRLVSAALSTIRHDLREVQMFHTDRGKEFDNHLIDEVLDTFGIQRSLSMKGCPYDNAVAETTFKAMKTEFINQYNFQSTDHLNIELFDYVNWYNNVRPHGALNYLTPREYKEIFYKNCPILC</sequence>
<comment type="caution">
    <text evidence="2">The sequence shown here is derived from an EMBL/GenBank/DDBJ whole genome shotgun (WGS) entry which is preliminary data.</text>
</comment>
<dbReference type="SUPFAM" id="SSF53098">
    <property type="entry name" value="Ribonuclease H-like"/>
    <property type="match status" value="1"/>
</dbReference>
<feature type="non-terminal residue" evidence="2">
    <location>
        <position position="1"/>
    </location>
</feature>
<name>A0A4R6BAI7_9STAP</name>
<dbReference type="GO" id="GO:0015074">
    <property type="term" value="P:DNA integration"/>
    <property type="evidence" value="ECO:0007669"/>
    <property type="project" value="InterPro"/>
</dbReference>
<dbReference type="InterPro" id="IPR001584">
    <property type="entry name" value="Integrase_cat-core"/>
</dbReference>
<dbReference type="PROSITE" id="PS50994">
    <property type="entry name" value="INTEGRASE"/>
    <property type="match status" value="1"/>
</dbReference>
<dbReference type="AlphaFoldDB" id="A0A4R6BAI7"/>
<dbReference type="Pfam" id="PF13683">
    <property type="entry name" value="rve_3"/>
    <property type="match status" value="1"/>
</dbReference>